<name>A0ABV6ITI5_9PROT</name>
<dbReference type="SUPFAM" id="SSF53850">
    <property type="entry name" value="Periplasmic binding protein-like II"/>
    <property type="match status" value="1"/>
</dbReference>
<dbReference type="PANTHER" id="PTHR42928:SF5">
    <property type="entry name" value="BLR1237 PROTEIN"/>
    <property type="match status" value="1"/>
</dbReference>
<proteinExistence type="inferred from homology"/>
<gene>
    <name evidence="3" type="ORF">ACFFIC_15320</name>
</gene>
<dbReference type="Pfam" id="PF03401">
    <property type="entry name" value="TctC"/>
    <property type="match status" value="1"/>
</dbReference>
<evidence type="ECO:0000313" key="3">
    <source>
        <dbReference type="EMBL" id="MFC0386907.1"/>
    </source>
</evidence>
<dbReference type="Proteomes" id="UP001589789">
    <property type="component" value="Unassembled WGS sequence"/>
</dbReference>
<sequence length="325" mass="33816">MRRWLLALVMGALSATLSPGGVAAQASYPDRPIRVIEPLAAGSAVDVVVRIVADRMGDLLGQRLLIENQTGASGMIGMRAGARAPADGYTLLAVNDAVLTMLPNLNAQAGYDPLRDFAPVGQIVRIRWALVAHPSAPARDVAGLIAAARAQPGRIDYASGGAGSPQHIAMEMFLQKAGVRMNHISYRGATPALTAVTAGEVPYGFFGLPTPNSFVRDGQLRVLGTAGPARIDAFPDAPTIAEAGVPGFAFFTWGAFLAPAGTPPAVVARLNAALRETLALPAVRERLEGLGYEVVGNAPEDFAAGLARDHAAMADLIRAAGIRME</sequence>
<evidence type="ECO:0000256" key="1">
    <source>
        <dbReference type="ARBA" id="ARBA00006987"/>
    </source>
</evidence>
<keyword evidence="2" id="KW-0732">Signal</keyword>
<comment type="similarity">
    <text evidence="1">Belongs to the UPF0065 (bug) family.</text>
</comment>
<dbReference type="Gene3D" id="3.40.190.10">
    <property type="entry name" value="Periplasmic binding protein-like II"/>
    <property type="match status" value="1"/>
</dbReference>
<dbReference type="Gene3D" id="3.40.190.150">
    <property type="entry name" value="Bordetella uptake gene, domain 1"/>
    <property type="match status" value="1"/>
</dbReference>
<evidence type="ECO:0000313" key="4">
    <source>
        <dbReference type="Proteomes" id="UP001589789"/>
    </source>
</evidence>
<dbReference type="InterPro" id="IPR005064">
    <property type="entry name" value="BUG"/>
</dbReference>
<dbReference type="InterPro" id="IPR042100">
    <property type="entry name" value="Bug_dom1"/>
</dbReference>
<protein>
    <submittedName>
        <fullName evidence="3">Bug family tripartite tricarboxylate transporter substrate binding protein</fullName>
    </submittedName>
</protein>
<organism evidence="3 4">
    <name type="scientific">Muricoccus vinaceus</name>
    <dbReference type="NCBI Taxonomy" id="424704"/>
    <lineage>
        <taxon>Bacteria</taxon>
        <taxon>Pseudomonadati</taxon>
        <taxon>Pseudomonadota</taxon>
        <taxon>Alphaproteobacteria</taxon>
        <taxon>Acetobacterales</taxon>
        <taxon>Roseomonadaceae</taxon>
        <taxon>Muricoccus</taxon>
    </lineage>
</organism>
<dbReference type="EMBL" id="JBHLVZ010000043">
    <property type="protein sequence ID" value="MFC0386907.1"/>
    <property type="molecule type" value="Genomic_DNA"/>
</dbReference>
<dbReference type="PANTHER" id="PTHR42928">
    <property type="entry name" value="TRICARBOXYLATE-BINDING PROTEIN"/>
    <property type="match status" value="1"/>
</dbReference>
<feature type="signal peptide" evidence="2">
    <location>
        <begin position="1"/>
        <end position="23"/>
    </location>
</feature>
<accession>A0ABV6ITI5</accession>
<evidence type="ECO:0000256" key="2">
    <source>
        <dbReference type="SAM" id="SignalP"/>
    </source>
</evidence>
<feature type="chain" id="PRO_5045061435" evidence="2">
    <location>
        <begin position="24"/>
        <end position="325"/>
    </location>
</feature>
<comment type="caution">
    <text evidence="3">The sequence shown here is derived from an EMBL/GenBank/DDBJ whole genome shotgun (WGS) entry which is preliminary data.</text>
</comment>
<dbReference type="RefSeq" id="WP_377051837.1">
    <property type="nucleotide sequence ID" value="NZ_JBHLVZ010000043.1"/>
</dbReference>
<keyword evidence="4" id="KW-1185">Reference proteome</keyword>
<dbReference type="PIRSF" id="PIRSF017082">
    <property type="entry name" value="YflP"/>
    <property type="match status" value="1"/>
</dbReference>
<reference evidence="3 4" key="1">
    <citation type="submission" date="2024-09" db="EMBL/GenBank/DDBJ databases">
        <authorList>
            <person name="Sun Q."/>
            <person name="Mori K."/>
        </authorList>
    </citation>
    <scope>NUCLEOTIDE SEQUENCE [LARGE SCALE GENOMIC DNA]</scope>
    <source>
        <strain evidence="3 4">CCM 7468</strain>
    </source>
</reference>